<feature type="region of interest" description="Disordered" evidence="1">
    <location>
        <begin position="1"/>
        <end position="38"/>
    </location>
</feature>
<dbReference type="EMBL" id="JADIKK010000008">
    <property type="protein sequence ID" value="MFK2877083.1"/>
    <property type="molecule type" value="Genomic_DNA"/>
</dbReference>
<evidence type="ECO:0000313" key="2">
    <source>
        <dbReference type="EMBL" id="MFK2877083.1"/>
    </source>
</evidence>
<gene>
    <name evidence="2" type="ORF">ISP25_08395</name>
</gene>
<accession>A0ABW8J5Q8</accession>
<sequence length="76" mass="8693">MPDEANCASTLPQRQTTEPSSDPSVDEASRHPGDPRYLQPHFFRLYSKNISLLSFYSNPAIKPPPRKEIKEIMHEP</sequence>
<dbReference type="Proteomes" id="UP001620339">
    <property type="component" value="Unassembled WGS sequence"/>
</dbReference>
<dbReference type="RefSeq" id="WP_404613173.1">
    <property type="nucleotide sequence ID" value="NZ_JADIKK010000008.1"/>
</dbReference>
<name>A0ABW8J5Q8_9GAMM</name>
<comment type="caution">
    <text evidence="2">The sequence shown here is derived from an EMBL/GenBank/DDBJ whole genome shotgun (WGS) entry which is preliminary data.</text>
</comment>
<evidence type="ECO:0000256" key="1">
    <source>
        <dbReference type="SAM" id="MobiDB-lite"/>
    </source>
</evidence>
<protein>
    <submittedName>
        <fullName evidence="2">Uncharacterized protein</fullName>
    </submittedName>
</protein>
<reference evidence="2 3" key="1">
    <citation type="submission" date="2020-10" db="EMBL/GenBank/DDBJ databases">
        <title>Phylogeny of dyella-like bacteria.</title>
        <authorList>
            <person name="Fu J."/>
        </authorList>
    </citation>
    <scope>NUCLEOTIDE SEQUENCE [LARGE SCALE GENOMIC DNA]</scope>
    <source>
        <strain evidence="2 3">KACC 19113</strain>
    </source>
</reference>
<evidence type="ECO:0000313" key="3">
    <source>
        <dbReference type="Proteomes" id="UP001620339"/>
    </source>
</evidence>
<proteinExistence type="predicted"/>
<organism evidence="2 3">
    <name type="scientific">Rhodanobacter hydrolyticus</name>
    <dbReference type="NCBI Taxonomy" id="2250595"/>
    <lineage>
        <taxon>Bacteria</taxon>
        <taxon>Pseudomonadati</taxon>
        <taxon>Pseudomonadota</taxon>
        <taxon>Gammaproteobacteria</taxon>
        <taxon>Lysobacterales</taxon>
        <taxon>Rhodanobacteraceae</taxon>
        <taxon>Rhodanobacter</taxon>
    </lineage>
</organism>
<keyword evidence="3" id="KW-1185">Reference proteome</keyword>
<feature type="compositionally biased region" description="Polar residues" evidence="1">
    <location>
        <begin position="7"/>
        <end position="23"/>
    </location>
</feature>